<dbReference type="Pfam" id="PF02104">
    <property type="entry name" value="SURF1"/>
    <property type="match status" value="1"/>
</dbReference>
<evidence type="ECO:0000256" key="1">
    <source>
        <dbReference type="RuleBase" id="RU363076"/>
    </source>
</evidence>
<dbReference type="InterPro" id="IPR002994">
    <property type="entry name" value="Surf1/Shy1"/>
</dbReference>
<keyword evidence="1" id="KW-1003">Cell membrane</keyword>
<dbReference type="EMBL" id="QUNR01000001">
    <property type="protein sequence ID" value="REH40521.1"/>
    <property type="molecule type" value="Genomic_DNA"/>
</dbReference>
<comment type="subcellular location">
    <subcellularLocation>
        <location evidence="1">Cell membrane</location>
        <topology evidence="1">Multi-pass membrane protein</topology>
    </subcellularLocation>
</comment>
<comment type="similarity">
    <text evidence="1">Belongs to the SURF1 family.</text>
</comment>
<keyword evidence="3" id="KW-1185">Reference proteome</keyword>
<keyword evidence="1" id="KW-1133">Transmembrane helix</keyword>
<evidence type="ECO:0000313" key="3">
    <source>
        <dbReference type="Proteomes" id="UP000256774"/>
    </source>
</evidence>
<reference evidence="2 3" key="1">
    <citation type="submission" date="2018-08" db="EMBL/GenBank/DDBJ databases">
        <title>Genomic Encyclopedia of Type Strains, Phase IV (KMG-IV): sequencing the most valuable type-strain genomes for metagenomic binning, comparative biology and taxonomic classification.</title>
        <authorList>
            <person name="Goeker M."/>
        </authorList>
    </citation>
    <scope>NUCLEOTIDE SEQUENCE [LARGE SCALE GENOMIC DNA]</scope>
    <source>
        <strain evidence="2 3">DSM 26022</strain>
    </source>
</reference>
<gene>
    <name evidence="2" type="ORF">DFR26_0722</name>
</gene>
<sequence length="241" mass="26862">MSVVTTSPAPSWLAWLLLIAVASALLSLAYWQYQRADEKAAFMALQRERGQTAELSWLQAEQAPEVIANRPMGLRGRFLPEFTIALDNQIRAGRVGMELLVLFQPEGAANFVLVNLGWVVSDRNGGSALPTAVPSDGEITGVVHQPSRFITLGGPELHDGVWRVGRVETDYWAKAWQRPLVPWVLRLDATVPGGFARDWAPTQAQQIGPDRHRAYAFQWLALALAWCGCWFAFWRKGLVKQ</sequence>
<dbReference type="PROSITE" id="PS50895">
    <property type="entry name" value="SURF1"/>
    <property type="match status" value="1"/>
</dbReference>
<feature type="transmembrane region" description="Helical" evidence="1">
    <location>
        <begin position="215"/>
        <end position="234"/>
    </location>
</feature>
<proteinExistence type="inferred from homology"/>
<dbReference type="GO" id="GO:0005886">
    <property type="term" value="C:plasma membrane"/>
    <property type="evidence" value="ECO:0007669"/>
    <property type="project" value="UniProtKB-SubCell"/>
</dbReference>
<name>A0A3E0H9Z4_9GAMM</name>
<evidence type="ECO:0000313" key="2">
    <source>
        <dbReference type="EMBL" id="REH40521.1"/>
    </source>
</evidence>
<dbReference type="AlphaFoldDB" id="A0A3E0H9Z4"/>
<dbReference type="CDD" id="cd06662">
    <property type="entry name" value="SURF1"/>
    <property type="match status" value="1"/>
</dbReference>
<comment type="caution">
    <text evidence="2">The sequence shown here is derived from an EMBL/GenBank/DDBJ whole genome shotgun (WGS) entry which is preliminary data.</text>
</comment>
<keyword evidence="1" id="KW-0472">Membrane</keyword>
<protein>
    <recommendedName>
        <fullName evidence="1">SURF1-like protein</fullName>
    </recommendedName>
</protein>
<feature type="transmembrane region" description="Helical" evidence="1">
    <location>
        <begin position="12"/>
        <end position="33"/>
    </location>
</feature>
<organism evidence="2 3">
    <name type="scientific">Paraperlucidibaca baekdonensis</name>
    <dbReference type="NCBI Taxonomy" id="748120"/>
    <lineage>
        <taxon>Bacteria</taxon>
        <taxon>Pseudomonadati</taxon>
        <taxon>Pseudomonadota</taxon>
        <taxon>Gammaproteobacteria</taxon>
        <taxon>Moraxellales</taxon>
        <taxon>Moraxellaceae</taxon>
        <taxon>Paraperlucidibaca</taxon>
    </lineage>
</organism>
<dbReference type="Proteomes" id="UP000256774">
    <property type="component" value="Unassembled WGS sequence"/>
</dbReference>
<accession>A0A3E0H9Z4</accession>
<keyword evidence="1" id="KW-0812">Transmembrane</keyword>